<dbReference type="InterPro" id="IPR036412">
    <property type="entry name" value="HAD-like_sf"/>
</dbReference>
<reference evidence="1" key="2">
    <citation type="journal article" date="2021" name="PeerJ">
        <title>Extensive microbial diversity within the chicken gut microbiome revealed by metagenomics and culture.</title>
        <authorList>
            <person name="Gilroy R."/>
            <person name="Ravi A."/>
            <person name="Getino M."/>
            <person name="Pursley I."/>
            <person name="Horton D.L."/>
            <person name="Alikhan N.F."/>
            <person name="Baker D."/>
            <person name="Gharbi K."/>
            <person name="Hall N."/>
            <person name="Watson M."/>
            <person name="Adriaenssens E.M."/>
            <person name="Foster-Nyarko E."/>
            <person name="Jarju S."/>
            <person name="Secka A."/>
            <person name="Antonio M."/>
            <person name="Oren A."/>
            <person name="Chaudhuri R.R."/>
            <person name="La Ragione R."/>
            <person name="Hildebrand F."/>
            <person name="Pallen M.J."/>
        </authorList>
    </citation>
    <scope>NUCLEOTIDE SEQUENCE</scope>
    <source>
        <strain evidence="1">CHK181-108</strain>
    </source>
</reference>
<evidence type="ECO:0000313" key="1">
    <source>
        <dbReference type="EMBL" id="HIT85513.1"/>
    </source>
</evidence>
<evidence type="ECO:0000313" key="2">
    <source>
        <dbReference type="Proteomes" id="UP000824165"/>
    </source>
</evidence>
<dbReference type="SUPFAM" id="SSF56784">
    <property type="entry name" value="HAD-like"/>
    <property type="match status" value="1"/>
</dbReference>
<organism evidence="1 2">
    <name type="scientific">Candidatus Ornithomonoglobus intestinigallinarum</name>
    <dbReference type="NCBI Taxonomy" id="2840894"/>
    <lineage>
        <taxon>Bacteria</taxon>
        <taxon>Bacillati</taxon>
        <taxon>Bacillota</taxon>
        <taxon>Clostridia</taxon>
        <taxon>Candidatus Ornithomonoglobus</taxon>
    </lineage>
</organism>
<dbReference type="Proteomes" id="UP000824165">
    <property type="component" value="Unassembled WGS sequence"/>
</dbReference>
<keyword evidence="1" id="KW-0378">Hydrolase</keyword>
<dbReference type="Pfam" id="PF12710">
    <property type="entry name" value="HAD"/>
    <property type="match status" value="1"/>
</dbReference>
<gene>
    <name evidence="1" type="ORF">IAA60_06360</name>
</gene>
<dbReference type="AlphaFoldDB" id="A0A9D1H3D2"/>
<accession>A0A9D1H3D2</accession>
<dbReference type="InterPro" id="IPR023214">
    <property type="entry name" value="HAD_sf"/>
</dbReference>
<sequence length="188" mass="21643">MKVFDFDDTIYDGESSFDFFKFCLKRKKSLMRYMPSVISKAVKYKSGELAPKDARQFADKMVKVFFDNCRDLDVLVREFWSAHAQKLMPHMLDKISPDDAVISASPRFLFEGIKDRLPTKNIICTELDEENKTLALFCHGDNKLTSFRDRFGSTPIDEVYTDSLDDLPLINAAEKAFLVDKGEITQIK</sequence>
<dbReference type="EMBL" id="DVLU01000064">
    <property type="protein sequence ID" value="HIT85513.1"/>
    <property type="molecule type" value="Genomic_DNA"/>
</dbReference>
<name>A0A9D1H3D2_9FIRM</name>
<dbReference type="Gene3D" id="3.40.50.1000">
    <property type="entry name" value="HAD superfamily/HAD-like"/>
    <property type="match status" value="1"/>
</dbReference>
<dbReference type="Gene3D" id="1.20.1440.100">
    <property type="entry name" value="SG protein - dephosphorylation function"/>
    <property type="match status" value="1"/>
</dbReference>
<reference evidence="1" key="1">
    <citation type="submission" date="2020-10" db="EMBL/GenBank/DDBJ databases">
        <authorList>
            <person name="Gilroy R."/>
        </authorList>
    </citation>
    <scope>NUCLEOTIDE SEQUENCE</scope>
    <source>
        <strain evidence="1">CHK181-108</strain>
    </source>
</reference>
<proteinExistence type="predicted"/>
<protein>
    <submittedName>
        <fullName evidence="1">Haloacid dehalogenase-like hydrolase</fullName>
    </submittedName>
</protein>
<comment type="caution">
    <text evidence="1">The sequence shown here is derived from an EMBL/GenBank/DDBJ whole genome shotgun (WGS) entry which is preliminary data.</text>
</comment>
<dbReference type="GO" id="GO:0016787">
    <property type="term" value="F:hydrolase activity"/>
    <property type="evidence" value="ECO:0007669"/>
    <property type="project" value="UniProtKB-KW"/>
</dbReference>